<proteinExistence type="predicted"/>
<dbReference type="WBParaSite" id="scaffold3048_cov270.g5890">
    <property type="protein sequence ID" value="scaffold3048_cov270.g5890"/>
    <property type="gene ID" value="scaffold3048_cov270.g5890"/>
</dbReference>
<protein>
    <submittedName>
        <fullName evidence="4">Uncharacterized protein</fullName>
    </submittedName>
</protein>
<evidence type="ECO:0000313" key="4">
    <source>
        <dbReference type="WBParaSite" id="scaffold3048_cov270.g5890"/>
    </source>
</evidence>
<feature type="compositionally biased region" description="Low complexity" evidence="2">
    <location>
        <begin position="251"/>
        <end position="292"/>
    </location>
</feature>
<dbReference type="AlphaFoldDB" id="A0A915M7J0"/>
<keyword evidence="1" id="KW-0175">Coiled coil</keyword>
<name>A0A915M7J0_MELJA</name>
<evidence type="ECO:0000256" key="1">
    <source>
        <dbReference type="SAM" id="Coils"/>
    </source>
</evidence>
<keyword evidence="3" id="KW-1185">Reference proteome</keyword>
<evidence type="ECO:0000313" key="3">
    <source>
        <dbReference type="Proteomes" id="UP000887561"/>
    </source>
</evidence>
<feature type="compositionally biased region" description="Polar residues" evidence="2">
    <location>
        <begin position="201"/>
        <end position="212"/>
    </location>
</feature>
<sequence>MAEINEIQKEIQINLKEELENAKITIEKLKKDKKEINQELIKKCEENAKLADNLAKLMGCEEEIELESNSKDVQKFRLLEEQNMTLTTTNSSLKRKNIELNNEMEKLKRGKVFYNQIVFQKWYLQKELERTTGCKIHVRREGSEMHVVIEYYMTSRSLEKKCAVLGGSPKSASASSSTVVEFSNVEYSESAKTARDLSVRTAKSLSLPSAKQTSRRPPKSQKTQKETERGTSKSQKSAKLPSTKSSEESTAKSTSTRTATSTKATTSKKGTTTSTSKRTTETGQTSTTSGGSEDSKSSDSTEEASSTSAGSNESETSGGSESSD</sequence>
<reference evidence="4" key="1">
    <citation type="submission" date="2022-11" db="UniProtKB">
        <authorList>
            <consortium name="WormBaseParasite"/>
        </authorList>
    </citation>
    <scope>IDENTIFICATION</scope>
</reference>
<feature type="region of interest" description="Disordered" evidence="2">
    <location>
        <begin position="190"/>
        <end position="324"/>
    </location>
</feature>
<evidence type="ECO:0000256" key="2">
    <source>
        <dbReference type="SAM" id="MobiDB-lite"/>
    </source>
</evidence>
<organism evidence="3 4">
    <name type="scientific">Meloidogyne javanica</name>
    <name type="common">Root-knot nematode worm</name>
    <dbReference type="NCBI Taxonomy" id="6303"/>
    <lineage>
        <taxon>Eukaryota</taxon>
        <taxon>Metazoa</taxon>
        <taxon>Ecdysozoa</taxon>
        <taxon>Nematoda</taxon>
        <taxon>Chromadorea</taxon>
        <taxon>Rhabditida</taxon>
        <taxon>Tylenchina</taxon>
        <taxon>Tylenchomorpha</taxon>
        <taxon>Tylenchoidea</taxon>
        <taxon>Meloidogynidae</taxon>
        <taxon>Meloidogyninae</taxon>
        <taxon>Meloidogyne</taxon>
        <taxon>Meloidogyne incognita group</taxon>
    </lineage>
</organism>
<dbReference type="Proteomes" id="UP000887561">
    <property type="component" value="Unplaced"/>
</dbReference>
<accession>A0A915M7J0</accession>
<feature type="coiled-coil region" evidence="1">
    <location>
        <begin position="12"/>
        <end position="46"/>
    </location>
</feature>
<feature type="compositionally biased region" description="Low complexity" evidence="2">
    <location>
        <begin position="303"/>
        <end position="324"/>
    </location>
</feature>